<reference evidence="1 2" key="1">
    <citation type="submission" date="2018-06" db="EMBL/GenBank/DDBJ databases">
        <title>Comparative genomics of downy mildews reveals potential adaptations to biotrophy.</title>
        <authorList>
            <person name="Fletcher K."/>
            <person name="Klosterman S.J."/>
            <person name="Derevnina L."/>
            <person name="Martin F."/>
            <person name="Koike S."/>
            <person name="Reyes Chin-Wo S."/>
            <person name="Mou B."/>
            <person name="Michelmore R."/>
        </authorList>
    </citation>
    <scope>NUCLEOTIDE SEQUENCE [LARGE SCALE GENOMIC DNA]</scope>
    <source>
        <strain evidence="1 2">R14</strain>
    </source>
</reference>
<keyword evidence="2" id="KW-1185">Reference proteome</keyword>
<gene>
    <name evidence="1" type="ORF">DD238_008231</name>
</gene>
<comment type="caution">
    <text evidence="1">The sequence shown here is derived from an EMBL/GenBank/DDBJ whole genome shotgun (WGS) entry which is preliminary data.</text>
</comment>
<dbReference type="STRING" id="542832.A0A3M6V8A9"/>
<protein>
    <submittedName>
        <fullName evidence="1">Uncharacterized protein</fullName>
    </submittedName>
</protein>
<dbReference type="Proteomes" id="UP000282087">
    <property type="component" value="Unassembled WGS sequence"/>
</dbReference>
<proteinExistence type="predicted"/>
<accession>A0A3M6V8A9</accession>
<evidence type="ECO:0000313" key="1">
    <source>
        <dbReference type="EMBL" id="RMX62639.1"/>
    </source>
</evidence>
<organism evidence="1 2">
    <name type="scientific">Peronospora effusa</name>
    <dbReference type="NCBI Taxonomy" id="542832"/>
    <lineage>
        <taxon>Eukaryota</taxon>
        <taxon>Sar</taxon>
        <taxon>Stramenopiles</taxon>
        <taxon>Oomycota</taxon>
        <taxon>Peronosporomycetes</taxon>
        <taxon>Peronosporales</taxon>
        <taxon>Peronosporaceae</taxon>
        <taxon>Peronospora</taxon>
    </lineage>
</organism>
<evidence type="ECO:0000313" key="2">
    <source>
        <dbReference type="Proteomes" id="UP000282087"/>
    </source>
</evidence>
<name>A0A3M6V8A9_9STRA</name>
<dbReference type="AlphaFoldDB" id="A0A3M6V8A9"/>
<dbReference type="VEuPathDB" id="FungiDB:DD237_008502"/>
<sequence>MVLHILQPTVSSISSLRTAYWYTIFQSGFLRSAQSVFSSAIAAGYHHTGLCRYAGFDIGSQCASYEAGVILLNGVNCFLIRFFLALNCTSNEAADEIHLKGIWLNSVSGYVESSYCVLRIFPAINRVFAMQQVLRVVWNKLYNGVGNSGESCAGYLKLFGEVLPWIVNACSQNAVLSAKLVHFLLRLQK</sequence>
<dbReference type="EMBL" id="QLLG01000546">
    <property type="protein sequence ID" value="RMX62639.1"/>
    <property type="molecule type" value="Genomic_DNA"/>
</dbReference>